<dbReference type="InterPro" id="IPR023577">
    <property type="entry name" value="CYTH_domain"/>
</dbReference>
<dbReference type="STRING" id="545694.TREPR_2471"/>
<protein>
    <submittedName>
        <fullName evidence="2">Adenylate cyclase</fullName>
    </submittedName>
</protein>
<name>F5YH33_TREPZ</name>
<feature type="domain" description="CYTH" evidence="1">
    <location>
        <begin position="40"/>
        <end position="244"/>
    </location>
</feature>
<dbReference type="Gene3D" id="2.40.320.10">
    <property type="entry name" value="Hypothetical Protein Pfu-838710-001"/>
    <property type="match status" value="1"/>
</dbReference>
<accession>F5YH33</accession>
<evidence type="ECO:0000313" key="2">
    <source>
        <dbReference type="EMBL" id="AEF85555.1"/>
    </source>
</evidence>
<reference evidence="3" key="1">
    <citation type="submission" date="2009-12" db="EMBL/GenBank/DDBJ databases">
        <title>Complete sequence of Treponema primitia strain ZAS-2.</title>
        <authorList>
            <person name="Tetu S.G."/>
            <person name="Matson E."/>
            <person name="Ren Q."/>
            <person name="Seshadri R."/>
            <person name="Elbourne L."/>
            <person name="Hassan K.A."/>
            <person name="Durkin A."/>
            <person name="Radune D."/>
            <person name="Mohamoud Y."/>
            <person name="Shay R."/>
            <person name="Jin S."/>
            <person name="Zhang X."/>
            <person name="Lucey K."/>
            <person name="Ballor N.R."/>
            <person name="Ottesen E."/>
            <person name="Rosenthal R."/>
            <person name="Allen A."/>
            <person name="Leadbetter J.R."/>
            <person name="Paulsen I.T."/>
        </authorList>
    </citation>
    <scope>NUCLEOTIDE SEQUENCE [LARGE SCALE GENOMIC DNA]</scope>
    <source>
        <strain evidence="3">ATCC BAA-887 / DSM 12427 / ZAS-2</strain>
    </source>
</reference>
<dbReference type="AlphaFoldDB" id="F5YH33"/>
<dbReference type="Proteomes" id="UP000009223">
    <property type="component" value="Chromosome"/>
</dbReference>
<dbReference type="KEGG" id="tpi:TREPR_2471"/>
<proteinExistence type="predicted"/>
<dbReference type="PROSITE" id="PS51707">
    <property type="entry name" value="CYTH"/>
    <property type="match status" value="1"/>
</dbReference>
<dbReference type="HOGENOM" id="CLU_098317_0_0_12"/>
<dbReference type="Pfam" id="PF01928">
    <property type="entry name" value="CYTH"/>
    <property type="match status" value="1"/>
</dbReference>
<keyword evidence="3" id="KW-1185">Reference proteome</keyword>
<dbReference type="InterPro" id="IPR033469">
    <property type="entry name" value="CYTH-like_dom_sf"/>
</dbReference>
<evidence type="ECO:0000313" key="3">
    <source>
        <dbReference type="Proteomes" id="UP000009223"/>
    </source>
</evidence>
<dbReference type="SUPFAM" id="SSF55154">
    <property type="entry name" value="CYTH-like phosphatases"/>
    <property type="match status" value="1"/>
</dbReference>
<sequence>MLDKGQVFFHKTLLLIKKNTIFLIKKQKRDILPYRGAFMAVEIELKAGISNFETVKDRISSLAGTPLFFEKDDCYWITPVPPESFPKSGVRVRRETFTQKDGKREAKTLVTYKSKEVRDGIEVNDEREFIVSDGDTFGELLNRLGLVPGTRKFKEGWAWSWQGITTELCQVKGFNPGNPPVYPPPGKTLPEIKLGWFAELEILAEDNSPETVAAARNRLLEFLDKIGITRDRIEERYYSELLTQFAV</sequence>
<dbReference type="EMBL" id="CP001843">
    <property type="protein sequence ID" value="AEF85555.1"/>
    <property type="molecule type" value="Genomic_DNA"/>
</dbReference>
<organism evidence="2 3">
    <name type="scientific">Treponema primitia (strain ATCC BAA-887 / DSM 12427 / ZAS-2)</name>
    <dbReference type="NCBI Taxonomy" id="545694"/>
    <lineage>
        <taxon>Bacteria</taxon>
        <taxon>Pseudomonadati</taxon>
        <taxon>Spirochaetota</taxon>
        <taxon>Spirochaetia</taxon>
        <taxon>Spirochaetales</taxon>
        <taxon>Treponemataceae</taxon>
        <taxon>Treponema</taxon>
    </lineage>
</organism>
<gene>
    <name evidence="2" type="ordered locus">TREPR_2471</name>
</gene>
<dbReference type="eggNOG" id="COG1437">
    <property type="taxonomic scope" value="Bacteria"/>
</dbReference>
<evidence type="ECO:0000259" key="1">
    <source>
        <dbReference type="PROSITE" id="PS51707"/>
    </source>
</evidence>
<reference evidence="2 3" key="2">
    <citation type="journal article" date="2011" name="ISME J.">
        <title>RNA-seq reveals cooperative metabolic interactions between two termite-gut spirochete species in co-culture.</title>
        <authorList>
            <person name="Rosenthal A.Z."/>
            <person name="Matson E.G."/>
            <person name="Eldar A."/>
            <person name="Leadbetter J.R."/>
        </authorList>
    </citation>
    <scope>NUCLEOTIDE SEQUENCE [LARGE SCALE GENOMIC DNA]</scope>
    <source>
        <strain evidence="3">ATCC BAA-887 / DSM 12427 / ZAS-2</strain>
    </source>
</reference>